<dbReference type="PANTHER" id="PTHR11999:SF70">
    <property type="entry name" value="MIP05841P"/>
    <property type="match status" value="1"/>
</dbReference>
<evidence type="ECO:0000256" key="4">
    <source>
        <dbReference type="ARBA" id="ARBA00022898"/>
    </source>
</evidence>
<dbReference type="PANTHER" id="PTHR11999">
    <property type="entry name" value="GROUP II PYRIDOXAL-5-PHOSPHATE DECARBOXYLASE"/>
    <property type="match status" value="1"/>
</dbReference>
<comment type="caution">
    <text evidence="9">The sequence shown here is derived from an EMBL/GenBank/DDBJ whole genome shotgun (WGS) entry which is preliminary data.</text>
</comment>
<dbReference type="InterPro" id="IPR010977">
    <property type="entry name" value="Aromatic_deC"/>
</dbReference>
<dbReference type="Pfam" id="PF00282">
    <property type="entry name" value="Pyridoxal_deC"/>
    <property type="match status" value="1"/>
</dbReference>
<dbReference type="EC" id="4.1.1.86" evidence="9"/>
<evidence type="ECO:0000256" key="3">
    <source>
        <dbReference type="ARBA" id="ARBA00022793"/>
    </source>
</evidence>
<protein>
    <submittedName>
        <fullName evidence="9">L-2,4-diaminobutyrate decarboxylase</fullName>
        <ecNumber evidence="9">4.1.1.86</ecNumber>
    </submittedName>
</protein>
<evidence type="ECO:0000256" key="2">
    <source>
        <dbReference type="ARBA" id="ARBA00009533"/>
    </source>
</evidence>
<evidence type="ECO:0000256" key="5">
    <source>
        <dbReference type="ARBA" id="ARBA00023239"/>
    </source>
</evidence>
<feature type="modified residue" description="N6-(pyridoxal phosphate)lysine" evidence="6">
    <location>
        <position position="399"/>
    </location>
</feature>
<sequence>MVKRTRGDCRQLYKQPMPLDPDDIRTPSPTLDADADLASEPMSDEPPAAPTRLPVRPSPSPSPNPRLIDQIDDRDLAAAPPQRAIPDGPAPHPFFAPLGEPVDRHTLEPDAGTRSMWMREVSDHVLELLRTIPLRSAQGRVGAAGQRLAEQHRAPIDEQPIAGGLPRALELIAGSMDAALETAGPGYLAYVPGGGLYSSALADLIANVGNRFTGYAMAAPGWVRLEHDVLAWLAQEFGYDQRARGLLTPGSSMANFTALVTARHHCFGDTGDYSRAIVYTSTQGHHSIAKAVRMAGIPVANLRAVAVDELFRLDVEDLRAQLEADRHRGLRPFCVIAAAGTTNTGAIDPLPELAQLCADEDLWLHVDGAYGGAFVLSPSGRPRLRGIELADSLCFDPHKGMFLPYGTGCLLVRDGARLAAAHMGEADYLRDFDPSEIPSPAHLGPELSRPFRGLRLWLPLMLHGAKAFRDALEEKLALAQLCTEGIDRRIAEGRGLEIVARPQLSTVGFRLSREPGESLERWNQRNVRLLERINARNRAYLSSTLLPVADGSAVTLRVCVLSFRTHRERIDALLEDLDHALAQ</sequence>
<evidence type="ECO:0000256" key="1">
    <source>
        <dbReference type="ARBA" id="ARBA00001933"/>
    </source>
</evidence>
<dbReference type="InterPro" id="IPR015421">
    <property type="entry name" value="PyrdxlP-dep_Trfase_major"/>
</dbReference>
<dbReference type="AlphaFoldDB" id="A0A2S9YTN3"/>
<dbReference type="GO" id="GO:0019752">
    <property type="term" value="P:carboxylic acid metabolic process"/>
    <property type="evidence" value="ECO:0007669"/>
    <property type="project" value="InterPro"/>
</dbReference>
<dbReference type="InterPro" id="IPR015424">
    <property type="entry name" value="PyrdxlP-dep_Trfase"/>
</dbReference>
<proteinExistence type="inferred from homology"/>
<evidence type="ECO:0000313" key="10">
    <source>
        <dbReference type="Proteomes" id="UP000238823"/>
    </source>
</evidence>
<name>A0A2S9YTN3_9BACT</name>
<evidence type="ECO:0000313" key="9">
    <source>
        <dbReference type="EMBL" id="PRQ08448.1"/>
    </source>
</evidence>
<feature type="compositionally biased region" description="Basic and acidic residues" evidence="8">
    <location>
        <begin position="1"/>
        <end position="11"/>
    </location>
</feature>
<dbReference type="GO" id="GO:0030170">
    <property type="term" value="F:pyridoxal phosphate binding"/>
    <property type="evidence" value="ECO:0007669"/>
    <property type="project" value="InterPro"/>
</dbReference>
<comment type="similarity">
    <text evidence="2 7">Belongs to the group II decarboxylase family.</text>
</comment>
<dbReference type="Gene3D" id="3.40.640.10">
    <property type="entry name" value="Type I PLP-dependent aspartate aminotransferase-like (Major domain)"/>
    <property type="match status" value="1"/>
</dbReference>
<dbReference type="InterPro" id="IPR015422">
    <property type="entry name" value="PyrdxlP-dep_Trfase_small"/>
</dbReference>
<keyword evidence="4 6" id="KW-0663">Pyridoxal phosphate</keyword>
<dbReference type="Gene3D" id="3.90.1150.10">
    <property type="entry name" value="Aspartate Aminotransferase, domain 1"/>
    <property type="match status" value="1"/>
</dbReference>
<evidence type="ECO:0000256" key="7">
    <source>
        <dbReference type="RuleBase" id="RU000382"/>
    </source>
</evidence>
<dbReference type="GO" id="GO:0033983">
    <property type="term" value="F:diaminobutyrate decarboxylase activity"/>
    <property type="evidence" value="ECO:0007669"/>
    <property type="project" value="UniProtKB-EC"/>
</dbReference>
<dbReference type="GO" id="GO:0005737">
    <property type="term" value="C:cytoplasm"/>
    <property type="evidence" value="ECO:0007669"/>
    <property type="project" value="TreeGrafter"/>
</dbReference>
<organism evidence="9 10">
    <name type="scientific">Enhygromyxa salina</name>
    <dbReference type="NCBI Taxonomy" id="215803"/>
    <lineage>
        <taxon>Bacteria</taxon>
        <taxon>Pseudomonadati</taxon>
        <taxon>Myxococcota</taxon>
        <taxon>Polyangia</taxon>
        <taxon>Nannocystales</taxon>
        <taxon>Nannocystaceae</taxon>
        <taxon>Enhygromyxa</taxon>
    </lineage>
</organism>
<dbReference type="EMBL" id="PVNL01000041">
    <property type="protein sequence ID" value="PRQ08448.1"/>
    <property type="molecule type" value="Genomic_DNA"/>
</dbReference>
<dbReference type="Proteomes" id="UP000238823">
    <property type="component" value="Unassembled WGS sequence"/>
</dbReference>
<feature type="region of interest" description="Disordered" evidence="8">
    <location>
        <begin position="1"/>
        <end position="68"/>
    </location>
</feature>
<keyword evidence="3" id="KW-0210">Decarboxylase</keyword>
<reference evidence="9 10" key="1">
    <citation type="submission" date="2018-03" db="EMBL/GenBank/DDBJ databases">
        <title>Draft Genome Sequences of the Obligatory Marine Myxobacteria Enhygromyxa salina SWB007.</title>
        <authorList>
            <person name="Poehlein A."/>
            <person name="Moghaddam J.A."/>
            <person name="Harms H."/>
            <person name="Alanjari M."/>
            <person name="Koenig G.M."/>
            <person name="Daniel R."/>
            <person name="Schaeberle T.F."/>
        </authorList>
    </citation>
    <scope>NUCLEOTIDE SEQUENCE [LARGE SCALE GENOMIC DNA]</scope>
    <source>
        <strain evidence="9 10">SWB007</strain>
    </source>
</reference>
<keyword evidence="5 7" id="KW-0456">Lyase</keyword>
<dbReference type="InterPro" id="IPR002129">
    <property type="entry name" value="PyrdxlP-dep_de-COase"/>
</dbReference>
<evidence type="ECO:0000256" key="6">
    <source>
        <dbReference type="PIRSR" id="PIRSR602129-50"/>
    </source>
</evidence>
<evidence type="ECO:0000256" key="8">
    <source>
        <dbReference type="SAM" id="MobiDB-lite"/>
    </source>
</evidence>
<accession>A0A2S9YTN3</accession>
<gene>
    <name evidence="9" type="primary">ddc_1</name>
    <name evidence="9" type="ORF">ENSA7_17330</name>
</gene>
<comment type="cofactor">
    <cofactor evidence="1 6 7">
        <name>pyridoxal 5'-phosphate</name>
        <dbReference type="ChEBI" id="CHEBI:597326"/>
    </cofactor>
</comment>
<dbReference type="SUPFAM" id="SSF53383">
    <property type="entry name" value="PLP-dependent transferases"/>
    <property type="match status" value="1"/>
</dbReference>